<sequence length="83" mass="9017">MVGRRPKSGSYTAIRCRSSKRLRAGGHCHNGARRPPPWAEGAQWFSSSSSLGDGTMVPAMKGVRGYMEAAREMVRRLDGGPAR</sequence>
<evidence type="ECO:0000313" key="1">
    <source>
        <dbReference type="EMBL" id="KAG8097532.1"/>
    </source>
</evidence>
<protein>
    <submittedName>
        <fullName evidence="1">Uncharacterized protein</fullName>
    </submittedName>
</protein>
<name>A0A8J5WY85_ZIZPA</name>
<accession>A0A8J5WY85</accession>
<organism evidence="1 2">
    <name type="scientific">Zizania palustris</name>
    <name type="common">Northern wild rice</name>
    <dbReference type="NCBI Taxonomy" id="103762"/>
    <lineage>
        <taxon>Eukaryota</taxon>
        <taxon>Viridiplantae</taxon>
        <taxon>Streptophyta</taxon>
        <taxon>Embryophyta</taxon>
        <taxon>Tracheophyta</taxon>
        <taxon>Spermatophyta</taxon>
        <taxon>Magnoliopsida</taxon>
        <taxon>Liliopsida</taxon>
        <taxon>Poales</taxon>
        <taxon>Poaceae</taxon>
        <taxon>BOP clade</taxon>
        <taxon>Oryzoideae</taxon>
        <taxon>Oryzeae</taxon>
        <taxon>Zizaniinae</taxon>
        <taxon>Zizania</taxon>
    </lineage>
</organism>
<dbReference type="AlphaFoldDB" id="A0A8J5WY85"/>
<reference evidence="1" key="2">
    <citation type="submission" date="2021-02" db="EMBL/GenBank/DDBJ databases">
        <authorList>
            <person name="Kimball J.A."/>
            <person name="Haas M.W."/>
            <person name="Macchietto M."/>
            <person name="Kono T."/>
            <person name="Duquette J."/>
            <person name="Shao M."/>
        </authorList>
    </citation>
    <scope>NUCLEOTIDE SEQUENCE</scope>
    <source>
        <tissue evidence="1">Fresh leaf tissue</tissue>
    </source>
</reference>
<gene>
    <name evidence="1" type="ORF">GUJ93_ZPchr0013g36434</name>
</gene>
<dbReference type="EMBL" id="JAAALK010000079">
    <property type="protein sequence ID" value="KAG8097532.1"/>
    <property type="molecule type" value="Genomic_DNA"/>
</dbReference>
<reference evidence="1" key="1">
    <citation type="journal article" date="2021" name="bioRxiv">
        <title>Whole Genome Assembly and Annotation of Northern Wild Rice, Zizania palustris L., Supports a Whole Genome Duplication in the Zizania Genus.</title>
        <authorList>
            <person name="Haas M."/>
            <person name="Kono T."/>
            <person name="Macchietto M."/>
            <person name="Millas R."/>
            <person name="McGilp L."/>
            <person name="Shao M."/>
            <person name="Duquette J."/>
            <person name="Hirsch C.N."/>
            <person name="Kimball J."/>
        </authorList>
    </citation>
    <scope>NUCLEOTIDE SEQUENCE</scope>
    <source>
        <tissue evidence="1">Fresh leaf tissue</tissue>
    </source>
</reference>
<keyword evidence="2" id="KW-1185">Reference proteome</keyword>
<evidence type="ECO:0000313" key="2">
    <source>
        <dbReference type="Proteomes" id="UP000729402"/>
    </source>
</evidence>
<proteinExistence type="predicted"/>
<dbReference type="EMBL" id="JAAALK010000079">
    <property type="protein sequence ID" value="KAG8097531.1"/>
    <property type="molecule type" value="Genomic_DNA"/>
</dbReference>
<dbReference type="Proteomes" id="UP000729402">
    <property type="component" value="Unassembled WGS sequence"/>
</dbReference>
<comment type="caution">
    <text evidence="1">The sequence shown here is derived from an EMBL/GenBank/DDBJ whole genome shotgun (WGS) entry which is preliminary data.</text>
</comment>